<sequence length="203" mass="22552">MENTSSSMSCISMFRDKKKAPDGGNDVALQKGRTRSPSMSLFKVAIRLLRTKPVAETVPDSKPVQVDVDSKVEWKGMVVGSVHPMYLQSTPLPPSHSPRMKATTPKIMLEPKYMPNREEKEEVILSPLSPIAFPISSFNDVSSSDSSLYDSPCEGSDKEKCDEHNDDGGDEEIDAKAEEFITQFYEQMRLQTLNSGSAKTCQR</sequence>
<feature type="region of interest" description="Disordered" evidence="1">
    <location>
        <begin position="1"/>
        <end position="34"/>
    </location>
</feature>
<feature type="compositionally biased region" description="Polar residues" evidence="1">
    <location>
        <begin position="1"/>
        <end position="10"/>
    </location>
</feature>
<dbReference type="RefSeq" id="XP_016711827.1">
    <property type="nucleotide sequence ID" value="XM_016856338.2"/>
</dbReference>
<dbReference type="InterPro" id="IPR008480">
    <property type="entry name" value="DUF761_pln"/>
</dbReference>
<feature type="compositionally biased region" description="Basic and acidic residues" evidence="1">
    <location>
        <begin position="155"/>
        <end position="167"/>
    </location>
</feature>
<dbReference type="OMA" id="HSPRMKA"/>
<evidence type="ECO:0000313" key="3">
    <source>
        <dbReference type="RefSeq" id="XP_016711827.1"/>
    </source>
</evidence>
<organism evidence="2 3">
    <name type="scientific">Gossypium hirsutum</name>
    <name type="common">Upland cotton</name>
    <name type="synonym">Gossypium mexicanum</name>
    <dbReference type="NCBI Taxonomy" id="3635"/>
    <lineage>
        <taxon>Eukaryota</taxon>
        <taxon>Viridiplantae</taxon>
        <taxon>Streptophyta</taxon>
        <taxon>Embryophyta</taxon>
        <taxon>Tracheophyta</taxon>
        <taxon>Spermatophyta</taxon>
        <taxon>Magnoliopsida</taxon>
        <taxon>eudicotyledons</taxon>
        <taxon>Gunneridae</taxon>
        <taxon>Pentapetalae</taxon>
        <taxon>rosids</taxon>
        <taxon>malvids</taxon>
        <taxon>Malvales</taxon>
        <taxon>Malvaceae</taxon>
        <taxon>Malvoideae</taxon>
        <taxon>Gossypium</taxon>
    </lineage>
</organism>
<dbReference type="PANTHER" id="PTHR36378:SF1">
    <property type="entry name" value="COTTON FIBER PROTEIN"/>
    <property type="match status" value="1"/>
</dbReference>
<dbReference type="GeneID" id="107925630"/>
<dbReference type="OrthoDB" id="1926607at2759"/>
<evidence type="ECO:0000256" key="1">
    <source>
        <dbReference type="SAM" id="MobiDB-lite"/>
    </source>
</evidence>
<accession>A0A1U8LB43</accession>
<reference evidence="3" key="2">
    <citation type="submission" date="2025-08" db="UniProtKB">
        <authorList>
            <consortium name="RefSeq"/>
        </authorList>
    </citation>
    <scope>IDENTIFICATION</scope>
</reference>
<feature type="region of interest" description="Disordered" evidence="1">
    <location>
        <begin position="144"/>
        <end position="176"/>
    </location>
</feature>
<dbReference type="STRING" id="3635.A0A1U8LB43"/>
<dbReference type="PANTHER" id="PTHR36378">
    <property type="entry name" value="COTTON FIBER PROTEIN"/>
    <property type="match status" value="1"/>
</dbReference>
<protein>
    <submittedName>
        <fullName evidence="3">Uncharacterized protein</fullName>
    </submittedName>
</protein>
<dbReference type="Proteomes" id="UP000818029">
    <property type="component" value="Chromosome A12"/>
</dbReference>
<name>A0A1U8LB43_GOSHI</name>
<dbReference type="AlphaFoldDB" id="A0A1U8LB43"/>
<dbReference type="KEGG" id="ghi:107925630"/>
<dbReference type="Pfam" id="PF05553">
    <property type="entry name" value="DUF761"/>
    <property type="match status" value="1"/>
</dbReference>
<keyword evidence="2" id="KW-1185">Reference proteome</keyword>
<gene>
    <name evidence="3" type="primary">LOC107925630</name>
</gene>
<dbReference type="PaxDb" id="3635-A0A1U8LB43"/>
<proteinExistence type="predicted"/>
<evidence type="ECO:0000313" key="2">
    <source>
        <dbReference type="Proteomes" id="UP000818029"/>
    </source>
</evidence>
<reference evidence="2" key="1">
    <citation type="journal article" date="2020" name="Nat. Genet.">
        <title>Genomic diversifications of five Gossypium allopolyploid species and their impact on cotton improvement.</title>
        <authorList>
            <person name="Chen Z.J."/>
            <person name="Sreedasyam A."/>
            <person name="Ando A."/>
            <person name="Song Q."/>
            <person name="De Santiago L.M."/>
            <person name="Hulse-Kemp A.M."/>
            <person name="Ding M."/>
            <person name="Ye W."/>
            <person name="Kirkbride R.C."/>
            <person name="Jenkins J."/>
            <person name="Plott C."/>
            <person name="Lovell J."/>
            <person name="Lin Y.M."/>
            <person name="Vaughn R."/>
            <person name="Liu B."/>
            <person name="Simpson S."/>
            <person name="Scheffler B.E."/>
            <person name="Wen L."/>
            <person name="Saski C.A."/>
            <person name="Grover C.E."/>
            <person name="Hu G."/>
            <person name="Conover J.L."/>
            <person name="Carlson J.W."/>
            <person name="Shu S."/>
            <person name="Boston L.B."/>
            <person name="Williams M."/>
            <person name="Peterson D.G."/>
            <person name="McGee K."/>
            <person name="Jones D.C."/>
            <person name="Wendel J.F."/>
            <person name="Stelly D.M."/>
            <person name="Grimwood J."/>
            <person name="Schmutz J."/>
        </authorList>
    </citation>
    <scope>NUCLEOTIDE SEQUENCE [LARGE SCALE GENOMIC DNA]</scope>
    <source>
        <strain evidence="2">cv. TM-1</strain>
    </source>
</reference>